<evidence type="ECO:0000313" key="2">
    <source>
        <dbReference type="Proteomes" id="UP000467841"/>
    </source>
</evidence>
<reference evidence="1" key="1">
    <citation type="submission" date="2020-01" db="EMBL/GenBank/DDBJ databases">
        <authorList>
            <person name="Mishra B."/>
        </authorList>
    </citation>
    <scope>NUCLEOTIDE SEQUENCE [LARGE SCALE GENOMIC DNA]</scope>
</reference>
<proteinExistence type="predicted"/>
<sequence>MKWYIQGLVFGYLSVPQRTGRLGRGLEMVDGHQERSMQLGLPLVAHSIELAAPLPLLLKVCGFLGLGGALVARTVHRGSIYSGEAPGKAWDRIQIPDPRTGAPPGQLDPQLDRVEFPLLDSIESGGRAGASGLGSLPPSLRVVFSFPWLERRGSVRLLGREPPWSGEKRSTPRECGGLGLLLLA</sequence>
<protein>
    <submittedName>
        <fullName evidence="1">Uncharacterized protein</fullName>
    </submittedName>
</protein>
<organism evidence="1 2">
    <name type="scientific">Microthlaspi erraticum</name>
    <dbReference type="NCBI Taxonomy" id="1685480"/>
    <lineage>
        <taxon>Eukaryota</taxon>
        <taxon>Viridiplantae</taxon>
        <taxon>Streptophyta</taxon>
        <taxon>Embryophyta</taxon>
        <taxon>Tracheophyta</taxon>
        <taxon>Spermatophyta</taxon>
        <taxon>Magnoliopsida</taxon>
        <taxon>eudicotyledons</taxon>
        <taxon>Gunneridae</taxon>
        <taxon>Pentapetalae</taxon>
        <taxon>rosids</taxon>
        <taxon>malvids</taxon>
        <taxon>Brassicales</taxon>
        <taxon>Brassicaceae</taxon>
        <taxon>Coluteocarpeae</taxon>
        <taxon>Microthlaspi</taxon>
    </lineage>
</organism>
<comment type="caution">
    <text evidence="1">The sequence shown here is derived from an EMBL/GenBank/DDBJ whole genome shotgun (WGS) entry which is preliminary data.</text>
</comment>
<evidence type="ECO:0000313" key="1">
    <source>
        <dbReference type="EMBL" id="CAA7042297.1"/>
    </source>
</evidence>
<name>A0A6D2JMJ2_9BRAS</name>
<keyword evidence="2" id="KW-1185">Reference proteome</keyword>
<dbReference type="AlphaFoldDB" id="A0A6D2JMJ2"/>
<gene>
    <name evidence="1" type="ORF">MERR_LOCUS29532</name>
</gene>
<accession>A0A6D2JMJ2</accession>
<dbReference type="EMBL" id="CACVBM020001266">
    <property type="protein sequence ID" value="CAA7042297.1"/>
    <property type="molecule type" value="Genomic_DNA"/>
</dbReference>
<dbReference type="Proteomes" id="UP000467841">
    <property type="component" value="Unassembled WGS sequence"/>
</dbReference>